<gene>
    <name evidence="2" type="ORF">PPACK8108_LOCUS16129</name>
</gene>
<evidence type="ECO:0000256" key="1">
    <source>
        <dbReference type="SAM" id="MobiDB-lite"/>
    </source>
</evidence>
<organism evidence="2 3">
    <name type="scientific">Phakopsora pachyrhizi</name>
    <name type="common">Asian soybean rust disease fungus</name>
    <dbReference type="NCBI Taxonomy" id="170000"/>
    <lineage>
        <taxon>Eukaryota</taxon>
        <taxon>Fungi</taxon>
        <taxon>Dikarya</taxon>
        <taxon>Basidiomycota</taxon>
        <taxon>Pucciniomycotina</taxon>
        <taxon>Pucciniomycetes</taxon>
        <taxon>Pucciniales</taxon>
        <taxon>Phakopsoraceae</taxon>
        <taxon>Phakopsora</taxon>
    </lineage>
</organism>
<dbReference type="AlphaFoldDB" id="A0AAV0B8X5"/>
<protein>
    <submittedName>
        <fullName evidence="2">Uncharacterized protein</fullName>
    </submittedName>
</protein>
<sequence>MPVKKDQHKSKGRNRQNGDVDIAGPTTYCKADDISQGRRRKALCGDTIAGPTKARIRFGEIKIVRRIRKPWEGKRPV</sequence>
<proteinExistence type="predicted"/>
<accession>A0AAV0B8X5</accession>
<comment type="caution">
    <text evidence="2">The sequence shown here is derived from an EMBL/GenBank/DDBJ whole genome shotgun (WGS) entry which is preliminary data.</text>
</comment>
<evidence type="ECO:0000313" key="2">
    <source>
        <dbReference type="EMBL" id="CAH7682945.1"/>
    </source>
</evidence>
<feature type="region of interest" description="Disordered" evidence="1">
    <location>
        <begin position="1"/>
        <end position="30"/>
    </location>
</feature>
<dbReference type="Proteomes" id="UP001153365">
    <property type="component" value="Unassembled WGS sequence"/>
</dbReference>
<keyword evidence="3" id="KW-1185">Reference proteome</keyword>
<evidence type="ECO:0000313" key="3">
    <source>
        <dbReference type="Proteomes" id="UP001153365"/>
    </source>
</evidence>
<feature type="compositionally biased region" description="Basic residues" evidence="1">
    <location>
        <begin position="1"/>
        <end position="14"/>
    </location>
</feature>
<dbReference type="EMBL" id="CALTRL010004355">
    <property type="protein sequence ID" value="CAH7682945.1"/>
    <property type="molecule type" value="Genomic_DNA"/>
</dbReference>
<reference evidence="2" key="1">
    <citation type="submission" date="2022-06" db="EMBL/GenBank/DDBJ databases">
        <authorList>
            <consortium name="SYNGENTA / RWTH Aachen University"/>
        </authorList>
    </citation>
    <scope>NUCLEOTIDE SEQUENCE</scope>
</reference>
<name>A0AAV0B8X5_PHAPC</name>